<dbReference type="NCBIfam" id="NF006771">
    <property type="entry name" value="PRK09290.1-5"/>
    <property type="match status" value="1"/>
</dbReference>
<comment type="similarity">
    <text evidence="1">Belongs to the peptidase M20 family.</text>
</comment>
<dbReference type="InterPro" id="IPR036264">
    <property type="entry name" value="Bact_exopeptidase_dim_dom"/>
</dbReference>
<keyword evidence="6" id="KW-1185">Reference proteome</keyword>
<feature type="binding site" evidence="3">
    <location>
        <position position="95"/>
    </location>
    <ligand>
        <name>Zn(2+)</name>
        <dbReference type="ChEBI" id="CHEBI:29105"/>
        <label>1</label>
    </ligand>
</feature>
<gene>
    <name evidence="5" type="ORF">EFQ99_25030</name>
</gene>
<reference evidence="6" key="1">
    <citation type="submission" date="2018-11" db="EMBL/GenBank/DDBJ databases">
        <title>Rhizobium chutanense sp. nov., isolated from root nodules of Phaseolus vulgaris in China.</title>
        <authorList>
            <person name="Huo Y."/>
        </authorList>
    </citation>
    <scope>NUCLEOTIDE SEQUENCE [LARGE SCALE GENOMIC DNA]</scope>
    <source>
        <strain evidence="6">CCBAU 65647</strain>
    </source>
</reference>
<protein>
    <submittedName>
        <fullName evidence="5">Zn-dependent hydrolase</fullName>
    </submittedName>
</protein>
<proteinExistence type="inferred from homology"/>
<dbReference type="CDD" id="cd03884">
    <property type="entry name" value="M20_bAS"/>
    <property type="match status" value="1"/>
</dbReference>
<feature type="binding site" evidence="3">
    <location>
        <position position="130"/>
    </location>
    <ligand>
        <name>Zn(2+)</name>
        <dbReference type="ChEBI" id="CHEBI:29105"/>
        <label>2</label>
    </ligand>
</feature>
<feature type="binding site" evidence="3">
    <location>
        <position position="383"/>
    </location>
    <ligand>
        <name>Zn(2+)</name>
        <dbReference type="ChEBI" id="CHEBI:29105"/>
        <label>2</label>
    </ligand>
</feature>
<dbReference type="OrthoDB" id="9808195at2"/>
<evidence type="ECO:0000313" key="6">
    <source>
        <dbReference type="Proteomes" id="UP000278823"/>
    </source>
</evidence>
<feature type="domain" description="Peptidase M20 dimerisation" evidence="4">
    <location>
        <begin position="212"/>
        <end position="310"/>
    </location>
</feature>
<dbReference type="SUPFAM" id="SSF55031">
    <property type="entry name" value="Bacterial exopeptidase dimerisation domain"/>
    <property type="match status" value="1"/>
</dbReference>
<feature type="binding site" evidence="3">
    <location>
        <position position="84"/>
    </location>
    <ligand>
        <name>Zn(2+)</name>
        <dbReference type="ChEBI" id="CHEBI:29105"/>
        <label>1</label>
    </ligand>
</feature>
<dbReference type="InterPro" id="IPR011650">
    <property type="entry name" value="Peptidase_M20_dimer"/>
</dbReference>
<feature type="binding site" evidence="3">
    <location>
        <position position="95"/>
    </location>
    <ligand>
        <name>Zn(2+)</name>
        <dbReference type="ChEBI" id="CHEBI:29105"/>
        <label>2</label>
    </ligand>
</feature>
<dbReference type="AlphaFoldDB" id="A0A432PE87"/>
<dbReference type="Gene3D" id="3.40.630.10">
    <property type="entry name" value="Zn peptidases"/>
    <property type="match status" value="1"/>
</dbReference>
<dbReference type="InterPro" id="IPR002933">
    <property type="entry name" value="Peptidase_M20"/>
</dbReference>
<dbReference type="InterPro" id="IPR010158">
    <property type="entry name" value="Amidase_Cbmase"/>
</dbReference>
<comment type="cofactor">
    <cofactor evidence="3">
        <name>Zn(2+)</name>
        <dbReference type="ChEBI" id="CHEBI:29105"/>
    </cofactor>
    <text evidence="3">Binds 2 Zn(2+) ions per subunit.</text>
</comment>
<feature type="binding site" evidence="3">
    <location>
        <position position="191"/>
    </location>
    <ligand>
        <name>Zn(2+)</name>
        <dbReference type="ChEBI" id="CHEBI:29105"/>
        <label>1</label>
    </ligand>
</feature>
<evidence type="ECO:0000256" key="3">
    <source>
        <dbReference type="PIRSR" id="PIRSR001235-1"/>
    </source>
</evidence>
<evidence type="ECO:0000259" key="4">
    <source>
        <dbReference type="Pfam" id="PF07687"/>
    </source>
</evidence>
<dbReference type="PANTHER" id="PTHR32494">
    <property type="entry name" value="ALLANTOATE DEIMINASE-RELATED"/>
    <property type="match status" value="1"/>
</dbReference>
<sequence length="415" mass="44451">MTGQSLDAARLIGRIRTLGEIGRDADGRLVRLAASDTEKLGRDQFVTWVKGAGLDLAVDRIGNIFGIWKPDGVTDDAPLLLGSHIDTVIGAGIYDGCYGVLSGLEVIETLKAEGLTPSRPVVVAAFTNEEGVRYAPDMMGSLVYAGGLDIETALATIGTDGTVLGQELRRIGYAGEHEPGFFRPHAYIELHIEQGPVLEREGIPVAAVEYLQGISWQRVTITGDANHAGTTPISMRRDAGHAAARVITFLRDRARASNTPTVATVGCISFEPNAINVIPSRATFTVDLRDPDEDRLQEEEAALAEFLESISTEEQVGISVERLARFEPVKFDQGIVTLIETAARDRGLACRRMTSGAGHDAQMIARIAPSAMIFVPSIGGISHNPKEYTADEDLIAGANVLLDVVRRLATEGTPA</sequence>
<evidence type="ECO:0000256" key="1">
    <source>
        <dbReference type="ARBA" id="ARBA00006153"/>
    </source>
</evidence>
<dbReference type="NCBIfam" id="TIGR01879">
    <property type="entry name" value="hydantase"/>
    <property type="match status" value="1"/>
</dbReference>
<dbReference type="Pfam" id="PF07687">
    <property type="entry name" value="M20_dimer"/>
    <property type="match status" value="1"/>
</dbReference>
<dbReference type="PIRSF" id="PIRSF001235">
    <property type="entry name" value="Amidase_carbamoylase"/>
    <property type="match status" value="1"/>
</dbReference>
<accession>A0A432PE87</accession>
<dbReference type="Pfam" id="PF01546">
    <property type="entry name" value="Peptidase_M20"/>
    <property type="match status" value="1"/>
</dbReference>
<dbReference type="Gene3D" id="3.30.70.360">
    <property type="match status" value="1"/>
</dbReference>
<dbReference type="EMBL" id="RJTH01000010">
    <property type="protein sequence ID" value="RUM22161.1"/>
    <property type="molecule type" value="Genomic_DNA"/>
</dbReference>
<organism evidence="5 6">
    <name type="scientific">Rhizobium vallis</name>
    <dbReference type="NCBI Taxonomy" id="634290"/>
    <lineage>
        <taxon>Bacteria</taxon>
        <taxon>Pseudomonadati</taxon>
        <taxon>Pseudomonadota</taxon>
        <taxon>Alphaproteobacteria</taxon>
        <taxon>Hyphomicrobiales</taxon>
        <taxon>Rhizobiaceae</taxon>
        <taxon>Rhizobium/Agrobacterium group</taxon>
        <taxon>Rhizobium</taxon>
    </lineage>
</organism>
<dbReference type="GO" id="GO:0046872">
    <property type="term" value="F:metal ion binding"/>
    <property type="evidence" value="ECO:0007669"/>
    <property type="project" value="UniProtKB-KW"/>
</dbReference>
<dbReference type="RefSeq" id="WP_126923895.1">
    <property type="nucleotide sequence ID" value="NZ_ML133695.1"/>
</dbReference>
<dbReference type="SUPFAM" id="SSF53187">
    <property type="entry name" value="Zn-dependent exopeptidases"/>
    <property type="match status" value="1"/>
</dbReference>
<name>A0A432PE87_9HYPH</name>
<comment type="caution">
    <text evidence="5">The sequence shown here is derived from an EMBL/GenBank/DDBJ whole genome shotgun (WGS) entry which is preliminary data.</text>
</comment>
<keyword evidence="3" id="KW-0862">Zinc</keyword>
<dbReference type="GO" id="GO:0016813">
    <property type="term" value="F:hydrolase activity, acting on carbon-nitrogen (but not peptide) bonds, in linear amidines"/>
    <property type="evidence" value="ECO:0007669"/>
    <property type="project" value="InterPro"/>
</dbReference>
<evidence type="ECO:0000313" key="5">
    <source>
        <dbReference type="EMBL" id="RUM22161.1"/>
    </source>
</evidence>
<dbReference type="PANTHER" id="PTHR32494:SF5">
    <property type="entry name" value="ALLANTOATE AMIDOHYDROLASE"/>
    <property type="match status" value="1"/>
</dbReference>
<keyword evidence="3" id="KW-0479">Metal-binding</keyword>
<keyword evidence="2 5" id="KW-0378">Hydrolase</keyword>
<evidence type="ECO:0000256" key="2">
    <source>
        <dbReference type="ARBA" id="ARBA00022801"/>
    </source>
</evidence>
<dbReference type="Proteomes" id="UP000278823">
    <property type="component" value="Unassembled WGS sequence"/>
</dbReference>